<dbReference type="EMBL" id="MU005596">
    <property type="protein sequence ID" value="KAF2680537.1"/>
    <property type="molecule type" value="Genomic_DNA"/>
</dbReference>
<reference evidence="1" key="1">
    <citation type="journal article" date="2020" name="Stud. Mycol.">
        <title>101 Dothideomycetes genomes: a test case for predicting lifestyles and emergence of pathogens.</title>
        <authorList>
            <person name="Haridas S."/>
            <person name="Albert R."/>
            <person name="Binder M."/>
            <person name="Bloem J."/>
            <person name="Labutti K."/>
            <person name="Salamov A."/>
            <person name="Andreopoulos B."/>
            <person name="Baker S."/>
            <person name="Barry K."/>
            <person name="Bills G."/>
            <person name="Bluhm B."/>
            <person name="Cannon C."/>
            <person name="Castanera R."/>
            <person name="Culley D."/>
            <person name="Daum C."/>
            <person name="Ezra D."/>
            <person name="Gonzalez J."/>
            <person name="Henrissat B."/>
            <person name="Kuo A."/>
            <person name="Liang C."/>
            <person name="Lipzen A."/>
            <person name="Lutzoni F."/>
            <person name="Magnuson J."/>
            <person name="Mondo S."/>
            <person name="Nolan M."/>
            <person name="Ohm R."/>
            <person name="Pangilinan J."/>
            <person name="Park H.-J."/>
            <person name="Ramirez L."/>
            <person name="Alfaro M."/>
            <person name="Sun H."/>
            <person name="Tritt A."/>
            <person name="Yoshinaga Y."/>
            <person name="Zwiers L.-H."/>
            <person name="Turgeon B."/>
            <person name="Goodwin S."/>
            <person name="Spatafora J."/>
            <person name="Crous P."/>
            <person name="Grigoriev I."/>
        </authorList>
    </citation>
    <scope>NUCLEOTIDE SEQUENCE</scope>
    <source>
        <strain evidence="1">CBS 122367</strain>
    </source>
</reference>
<proteinExistence type="predicted"/>
<dbReference type="AlphaFoldDB" id="A0A6G1IQL2"/>
<protein>
    <submittedName>
        <fullName evidence="1">Uncharacterized protein</fullName>
    </submittedName>
</protein>
<accession>A0A6G1IQL2</accession>
<evidence type="ECO:0000313" key="1">
    <source>
        <dbReference type="EMBL" id="KAF2680537.1"/>
    </source>
</evidence>
<organism evidence="1 2">
    <name type="scientific">Lentithecium fluviatile CBS 122367</name>
    <dbReference type="NCBI Taxonomy" id="1168545"/>
    <lineage>
        <taxon>Eukaryota</taxon>
        <taxon>Fungi</taxon>
        <taxon>Dikarya</taxon>
        <taxon>Ascomycota</taxon>
        <taxon>Pezizomycotina</taxon>
        <taxon>Dothideomycetes</taxon>
        <taxon>Pleosporomycetidae</taxon>
        <taxon>Pleosporales</taxon>
        <taxon>Massarineae</taxon>
        <taxon>Lentitheciaceae</taxon>
        <taxon>Lentithecium</taxon>
    </lineage>
</organism>
<name>A0A6G1IQL2_9PLEO</name>
<keyword evidence="2" id="KW-1185">Reference proteome</keyword>
<gene>
    <name evidence="1" type="ORF">K458DRAFT_407279</name>
</gene>
<dbReference type="Proteomes" id="UP000799291">
    <property type="component" value="Unassembled WGS sequence"/>
</dbReference>
<sequence length="157" mass="17742">MAHDQFPDWYTYGPNIGSGHDSVIYQTELIQLHILVGDGEDEWNEVSIDYLRRYEYKDNAATQTIPALNTALVASVVLTYFTATGSLAPESLNHVGEMLRRLWVVEGRRRVGRILQLQPVFAVAFGDPGAWEWHFCVRCTITLIGNDTYFVHAVLAV</sequence>
<evidence type="ECO:0000313" key="2">
    <source>
        <dbReference type="Proteomes" id="UP000799291"/>
    </source>
</evidence>